<sequence>MSCADQRLSHRAAVIWHKLIPGAAISFDLLAETLLSNAFNSHSCLNQTEAIFRSMAFAISWLVGLKTMKWTFPSDDLLSPNKKYWMRIKHAVVNVGVVTFWLFTISDFPLLCWIGNENQEMISGTRAISLLSIQALVLLEIVETNQQEDTDVVANPQHAEEGNQAGALQNEQSKLLG</sequence>
<accession>A0A9N8DB70</accession>
<protein>
    <submittedName>
        <fullName evidence="2">Uncharacterized protein</fullName>
    </submittedName>
</protein>
<evidence type="ECO:0000313" key="2">
    <source>
        <dbReference type="EMBL" id="CAB9497549.1"/>
    </source>
</evidence>
<keyword evidence="3" id="KW-1185">Reference proteome</keyword>
<name>A0A9N8DB70_9STRA</name>
<evidence type="ECO:0000313" key="3">
    <source>
        <dbReference type="Proteomes" id="UP001153069"/>
    </source>
</evidence>
<reference evidence="2" key="1">
    <citation type="submission" date="2020-06" db="EMBL/GenBank/DDBJ databases">
        <authorList>
            <consortium name="Plant Systems Biology data submission"/>
        </authorList>
    </citation>
    <scope>NUCLEOTIDE SEQUENCE</scope>
    <source>
        <strain evidence="2">D6</strain>
    </source>
</reference>
<dbReference type="Proteomes" id="UP001153069">
    <property type="component" value="Unassembled WGS sequence"/>
</dbReference>
<feature type="transmembrane region" description="Helical" evidence="1">
    <location>
        <begin position="91"/>
        <end position="111"/>
    </location>
</feature>
<gene>
    <name evidence="2" type="ORF">SEMRO_21_G014950.1</name>
</gene>
<dbReference type="EMBL" id="CAICTM010000021">
    <property type="protein sequence ID" value="CAB9497549.1"/>
    <property type="molecule type" value="Genomic_DNA"/>
</dbReference>
<proteinExistence type="predicted"/>
<organism evidence="2 3">
    <name type="scientific">Seminavis robusta</name>
    <dbReference type="NCBI Taxonomy" id="568900"/>
    <lineage>
        <taxon>Eukaryota</taxon>
        <taxon>Sar</taxon>
        <taxon>Stramenopiles</taxon>
        <taxon>Ochrophyta</taxon>
        <taxon>Bacillariophyta</taxon>
        <taxon>Bacillariophyceae</taxon>
        <taxon>Bacillariophycidae</taxon>
        <taxon>Naviculales</taxon>
        <taxon>Naviculaceae</taxon>
        <taxon>Seminavis</taxon>
    </lineage>
</organism>
<keyword evidence="1" id="KW-0472">Membrane</keyword>
<comment type="caution">
    <text evidence="2">The sequence shown here is derived from an EMBL/GenBank/DDBJ whole genome shotgun (WGS) entry which is preliminary data.</text>
</comment>
<dbReference type="AlphaFoldDB" id="A0A9N8DB70"/>
<keyword evidence="1" id="KW-0812">Transmembrane</keyword>
<evidence type="ECO:0000256" key="1">
    <source>
        <dbReference type="SAM" id="Phobius"/>
    </source>
</evidence>
<keyword evidence="1" id="KW-1133">Transmembrane helix</keyword>